<evidence type="ECO:0000313" key="1">
    <source>
        <dbReference type="EMBL" id="PKW13668.1"/>
    </source>
</evidence>
<dbReference type="AlphaFoldDB" id="A0A2N3XSK1"/>
<name>A0A2N3XSK1_SACSN</name>
<comment type="caution">
    <text evidence="1">The sequence shown here is derived from an EMBL/GenBank/DDBJ whole genome shotgun (WGS) entry which is preliminary data.</text>
</comment>
<proteinExistence type="predicted"/>
<dbReference type="OrthoDB" id="3618919at2"/>
<reference evidence="1" key="1">
    <citation type="submission" date="2017-12" db="EMBL/GenBank/DDBJ databases">
        <title>Sequencing the genomes of 1000 Actinobacteria strains.</title>
        <authorList>
            <person name="Klenk H.-P."/>
        </authorList>
    </citation>
    <scope>NUCLEOTIDE SEQUENCE [LARGE SCALE GENOMIC DNA]</scope>
    <source>
        <strain evidence="1">DSM 44228</strain>
    </source>
</reference>
<protein>
    <submittedName>
        <fullName evidence="1">Uncharacterized protein</fullName>
    </submittedName>
</protein>
<gene>
    <name evidence="1" type="ORF">A8926_1216</name>
</gene>
<sequence length="150" mass="16959">MDYVVYGPSIECERLEQLHDFLSPRGWQPDGTFDKNEPGYILGPETCWEYEGSFESEAFHRLDDVTPAPLECRFSFTDWGSADGVRVDSFGAYRGCGEHDIRAIFVPDGEHFYERLAEVLDAEERRARAADVRALMECRVFGACGVAFAS</sequence>
<organism evidence="1 2">
    <name type="scientific">Saccharopolyspora spinosa</name>
    <dbReference type="NCBI Taxonomy" id="60894"/>
    <lineage>
        <taxon>Bacteria</taxon>
        <taxon>Bacillati</taxon>
        <taxon>Actinomycetota</taxon>
        <taxon>Actinomycetes</taxon>
        <taxon>Pseudonocardiales</taxon>
        <taxon>Pseudonocardiaceae</taxon>
        <taxon>Saccharopolyspora</taxon>
    </lineage>
</organism>
<dbReference type="RefSeq" id="WP_010307637.1">
    <property type="nucleotide sequence ID" value="NZ_PJNB01000001.1"/>
</dbReference>
<keyword evidence="2" id="KW-1185">Reference proteome</keyword>
<accession>A0A2N3XSK1</accession>
<evidence type="ECO:0000313" key="2">
    <source>
        <dbReference type="Proteomes" id="UP000233786"/>
    </source>
</evidence>
<dbReference type="Proteomes" id="UP000233786">
    <property type="component" value="Unassembled WGS sequence"/>
</dbReference>
<dbReference type="EMBL" id="PJNB01000001">
    <property type="protein sequence ID" value="PKW13668.1"/>
    <property type="molecule type" value="Genomic_DNA"/>
</dbReference>